<dbReference type="PANTHER" id="PTHR45913:SF21">
    <property type="entry name" value="DUF4371 DOMAIN-CONTAINING PROTEIN"/>
    <property type="match status" value="1"/>
</dbReference>
<protein>
    <submittedName>
        <fullName evidence="1">General transcription factor II-I repeat domain-containing protein 2A</fullName>
    </submittedName>
</protein>
<organism evidence="1 2">
    <name type="scientific">Thelohanellus kitauei</name>
    <name type="common">Myxosporean</name>
    <dbReference type="NCBI Taxonomy" id="669202"/>
    <lineage>
        <taxon>Eukaryota</taxon>
        <taxon>Metazoa</taxon>
        <taxon>Cnidaria</taxon>
        <taxon>Myxozoa</taxon>
        <taxon>Myxosporea</taxon>
        <taxon>Bivalvulida</taxon>
        <taxon>Platysporina</taxon>
        <taxon>Myxobolidae</taxon>
        <taxon>Thelohanellus</taxon>
    </lineage>
</organism>
<accession>A0A0C2MXI8</accession>
<comment type="caution">
    <text evidence="1">The sequence shown here is derived from an EMBL/GenBank/DDBJ whole genome shotgun (WGS) entry which is preliminary data.</text>
</comment>
<dbReference type="PANTHER" id="PTHR45913">
    <property type="entry name" value="EPM2A-INTERACTING PROTEIN 1"/>
    <property type="match status" value="1"/>
</dbReference>
<keyword evidence="2" id="KW-1185">Reference proteome</keyword>
<sequence>MSCDIKKAFKEQLSKLKSFSIALDESTGASDTAQLAVFLREDDDLQIMLENLTNFHCVIHQQNLFFKSVKFKNVMEIVVGSINFIKSRALNDPQFNEYLDDIFSEYEDVSYYHEVRWLSKGKNAEAFLRFEARNR</sequence>
<dbReference type="OrthoDB" id="1101576at2759"/>
<dbReference type="EMBL" id="JWZT01001424">
    <property type="protein sequence ID" value="KII72061.1"/>
    <property type="molecule type" value="Genomic_DNA"/>
</dbReference>
<evidence type="ECO:0000313" key="1">
    <source>
        <dbReference type="EMBL" id="KII72061.1"/>
    </source>
</evidence>
<evidence type="ECO:0000313" key="2">
    <source>
        <dbReference type="Proteomes" id="UP000031668"/>
    </source>
</evidence>
<dbReference type="OMA" id="YHEVRWL"/>
<proteinExistence type="predicted"/>
<dbReference type="AlphaFoldDB" id="A0A0C2MXI8"/>
<reference evidence="1 2" key="1">
    <citation type="journal article" date="2014" name="Genome Biol. Evol.">
        <title>The genome of the myxosporean Thelohanellus kitauei shows adaptations to nutrient acquisition within its fish host.</title>
        <authorList>
            <person name="Yang Y."/>
            <person name="Xiong J."/>
            <person name="Zhou Z."/>
            <person name="Huo F."/>
            <person name="Miao W."/>
            <person name="Ran C."/>
            <person name="Liu Y."/>
            <person name="Zhang J."/>
            <person name="Feng J."/>
            <person name="Wang M."/>
            <person name="Wang M."/>
            <person name="Wang L."/>
            <person name="Yao B."/>
        </authorList>
    </citation>
    <scope>NUCLEOTIDE SEQUENCE [LARGE SCALE GENOMIC DNA]</scope>
    <source>
        <strain evidence="1">Wuqing</strain>
    </source>
</reference>
<name>A0A0C2MXI8_THEKT</name>
<dbReference type="Proteomes" id="UP000031668">
    <property type="component" value="Unassembled WGS sequence"/>
</dbReference>
<gene>
    <name evidence="1" type="ORF">RF11_10648</name>
</gene>